<dbReference type="EMBL" id="RBZV01000016">
    <property type="protein sequence ID" value="RKP43874.1"/>
    <property type="molecule type" value="Genomic_DNA"/>
</dbReference>
<proteinExistence type="predicted"/>
<name>A0A494X6P5_9BURK</name>
<dbReference type="Pfam" id="PF13671">
    <property type="entry name" value="AAA_33"/>
    <property type="match status" value="1"/>
</dbReference>
<dbReference type="AlphaFoldDB" id="A0A494X6P5"/>
<reference evidence="1 2" key="1">
    <citation type="submission" date="2018-10" db="EMBL/GenBank/DDBJ databases">
        <title>Paraburkholderia sp. 7MK8-2, isolated from soil.</title>
        <authorList>
            <person name="Gao Z.-H."/>
            <person name="Qiu L.-H."/>
        </authorList>
    </citation>
    <scope>NUCLEOTIDE SEQUENCE [LARGE SCALE GENOMIC DNA]</scope>
    <source>
        <strain evidence="1 2">7MK8-2</strain>
    </source>
</reference>
<dbReference type="SUPFAM" id="SSF52540">
    <property type="entry name" value="P-loop containing nucleoside triphosphate hydrolases"/>
    <property type="match status" value="1"/>
</dbReference>
<dbReference type="OrthoDB" id="531205at2"/>
<dbReference type="InterPro" id="IPR027417">
    <property type="entry name" value="P-loop_NTPase"/>
</dbReference>
<comment type="caution">
    <text evidence="1">The sequence shown here is derived from an EMBL/GenBank/DDBJ whole genome shotgun (WGS) entry which is preliminary data.</text>
</comment>
<keyword evidence="1" id="KW-0547">Nucleotide-binding</keyword>
<organism evidence="1 2">
    <name type="scientific">Trinickia fusca</name>
    <dbReference type="NCBI Taxonomy" id="2419777"/>
    <lineage>
        <taxon>Bacteria</taxon>
        <taxon>Pseudomonadati</taxon>
        <taxon>Pseudomonadota</taxon>
        <taxon>Betaproteobacteria</taxon>
        <taxon>Burkholderiales</taxon>
        <taxon>Burkholderiaceae</taxon>
        <taxon>Trinickia</taxon>
    </lineage>
</organism>
<keyword evidence="1" id="KW-0067">ATP-binding</keyword>
<accession>A0A494X6P5</accession>
<protein>
    <submittedName>
        <fullName evidence="1">ATP-binding protein</fullName>
    </submittedName>
</protein>
<sequence length="175" mass="19467">MEKVKLTAAIHIVFGPQGAGKSSYARALATEIGGTRFSIDEWMAQLYGPDLPDPINLSWIVERVQRCERQIWHTAEQIARNGGSVILDLGFMKARSRSAFAEQARDAGIPSSLHYVTAPHDIRRGRVMTRNAEKGETFSFEVTPAMFDFREAEFEAPTKLELESATVFSSHIPVA</sequence>
<dbReference type="Proteomes" id="UP000280434">
    <property type="component" value="Unassembled WGS sequence"/>
</dbReference>
<gene>
    <name evidence="1" type="ORF">D7S89_24675</name>
</gene>
<dbReference type="GO" id="GO:0005524">
    <property type="term" value="F:ATP binding"/>
    <property type="evidence" value="ECO:0007669"/>
    <property type="project" value="UniProtKB-KW"/>
</dbReference>
<evidence type="ECO:0000313" key="1">
    <source>
        <dbReference type="EMBL" id="RKP43874.1"/>
    </source>
</evidence>
<evidence type="ECO:0000313" key="2">
    <source>
        <dbReference type="Proteomes" id="UP000280434"/>
    </source>
</evidence>
<dbReference type="Gene3D" id="3.40.50.300">
    <property type="entry name" value="P-loop containing nucleotide triphosphate hydrolases"/>
    <property type="match status" value="1"/>
</dbReference>
<keyword evidence="2" id="KW-1185">Reference proteome</keyword>
<dbReference type="RefSeq" id="WP_121281489.1">
    <property type="nucleotide sequence ID" value="NZ_RBZV01000016.1"/>
</dbReference>